<dbReference type="InterPro" id="IPR029063">
    <property type="entry name" value="SAM-dependent_MTases_sf"/>
</dbReference>
<evidence type="ECO:0000256" key="1">
    <source>
        <dbReference type="ARBA" id="ARBA00004173"/>
    </source>
</evidence>
<evidence type="ECO:0000256" key="5">
    <source>
        <dbReference type="ARBA" id="ARBA00023128"/>
    </source>
</evidence>
<dbReference type="SUPFAM" id="SSF53335">
    <property type="entry name" value="S-adenosyl-L-methionine-dependent methyltransferases"/>
    <property type="match status" value="1"/>
</dbReference>
<comment type="subcellular location">
    <subcellularLocation>
        <location evidence="1 7">Mitochondrion</location>
    </subcellularLocation>
</comment>
<dbReference type="Proteomes" id="UP000694846">
    <property type="component" value="Unplaced"/>
</dbReference>
<dbReference type="InterPro" id="IPR003788">
    <property type="entry name" value="NDUFAF7"/>
</dbReference>
<dbReference type="EC" id="2.1.1.320" evidence="7"/>
<dbReference type="OrthoDB" id="438553at2759"/>
<keyword evidence="3 7" id="KW-0489">Methyltransferase</keyword>
<evidence type="ECO:0000256" key="3">
    <source>
        <dbReference type="ARBA" id="ARBA00022603"/>
    </source>
</evidence>
<dbReference type="AlphaFoldDB" id="A0A8B8GS42"/>
<accession>A0A8B8GS42</accession>
<evidence type="ECO:0000313" key="8">
    <source>
        <dbReference type="Proteomes" id="UP000694846"/>
    </source>
</evidence>
<comment type="function">
    <text evidence="7">Arginine methyltransferase involved in the assembly or stability of mitochondrial NADH:ubiquinone oxidoreductase complex (complex I).</text>
</comment>
<keyword evidence="8" id="KW-1185">Reference proteome</keyword>
<organism evidence="8 9">
    <name type="scientific">Sipha flava</name>
    <name type="common">yellow sugarcane aphid</name>
    <dbReference type="NCBI Taxonomy" id="143950"/>
    <lineage>
        <taxon>Eukaryota</taxon>
        <taxon>Metazoa</taxon>
        <taxon>Ecdysozoa</taxon>
        <taxon>Arthropoda</taxon>
        <taxon>Hexapoda</taxon>
        <taxon>Insecta</taxon>
        <taxon>Pterygota</taxon>
        <taxon>Neoptera</taxon>
        <taxon>Paraneoptera</taxon>
        <taxon>Hemiptera</taxon>
        <taxon>Sternorrhyncha</taxon>
        <taxon>Aphidomorpha</taxon>
        <taxon>Aphidoidea</taxon>
        <taxon>Aphididae</taxon>
        <taxon>Sipha</taxon>
    </lineage>
</organism>
<dbReference type="GO" id="GO:0005739">
    <property type="term" value="C:mitochondrion"/>
    <property type="evidence" value="ECO:0007669"/>
    <property type="project" value="UniProtKB-SubCell"/>
</dbReference>
<evidence type="ECO:0000313" key="9">
    <source>
        <dbReference type="RefSeq" id="XP_025425923.1"/>
    </source>
</evidence>
<keyword evidence="4 7" id="KW-0808">Transferase</keyword>
<evidence type="ECO:0000256" key="4">
    <source>
        <dbReference type="ARBA" id="ARBA00022679"/>
    </source>
</evidence>
<keyword evidence="5 7" id="KW-0496">Mitochondrion</keyword>
<sequence length="412" mass="47119">MLSFQLRKLVRSVHTITTFPKNILVQHDLTKYFKDKISISGPITVAEYMRESLKMYYNSRKVFGSDGDFITSPEISQLYGEMLMLWLLSMWEKAGCPSPINIIELGPGTGVMMMDMLRMLKQTQYNALDLSIHMVETSKKCSLEQANKLCCSELLKDMSNNFYQCGTTSEKYGMKKIFWYKSIDDIPRNTFSLIVAQEFFDALPIHKFRKINDEWREILIDIENDSSGKFRYVLSKTYTATSNLISTIDYYKCSNFKNETEIEVGLDGAIVMQKLSDRIIMDGGIFLCIDYGQDKPITDSFRAFSGHQQVNPLHNPGTVDLTADVDFCRLKNVAGADILSFGPIVQTTFLKNLMIDLRYKNLLALTKNETESTSLTFGYNQLMEMGKQFKIMGMIPATMSRILNKFPVFGFS</sequence>
<proteinExistence type="inferred from homology"/>
<evidence type="ECO:0000256" key="2">
    <source>
        <dbReference type="ARBA" id="ARBA00005891"/>
    </source>
</evidence>
<dbReference type="InterPro" id="IPR038375">
    <property type="entry name" value="NDUFAF7_sf"/>
</dbReference>
<comment type="catalytic activity">
    <reaction evidence="6 7">
        <text>L-arginyl-[protein] + 2 S-adenosyl-L-methionine = N(omega),N(omega)'-dimethyl-L-arginyl-[protein] + 2 S-adenosyl-L-homocysteine + 2 H(+)</text>
        <dbReference type="Rhea" id="RHEA:48108"/>
        <dbReference type="Rhea" id="RHEA-COMP:10532"/>
        <dbReference type="Rhea" id="RHEA-COMP:11992"/>
        <dbReference type="ChEBI" id="CHEBI:15378"/>
        <dbReference type="ChEBI" id="CHEBI:29965"/>
        <dbReference type="ChEBI" id="CHEBI:57856"/>
        <dbReference type="ChEBI" id="CHEBI:59789"/>
        <dbReference type="ChEBI" id="CHEBI:88221"/>
        <dbReference type="EC" id="2.1.1.320"/>
    </reaction>
</comment>
<comment type="similarity">
    <text evidence="2 7">Belongs to the NDUFAF7 family.</text>
</comment>
<dbReference type="Pfam" id="PF02636">
    <property type="entry name" value="Methyltransf_28"/>
    <property type="match status" value="1"/>
</dbReference>
<dbReference type="PANTHER" id="PTHR12049:SF7">
    <property type="entry name" value="PROTEIN ARGININE METHYLTRANSFERASE NDUFAF7, MITOCHONDRIAL"/>
    <property type="match status" value="1"/>
</dbReference>
<evidence type="ECO:0000256" key="6">
    <source>
        <dbReference type="ARBA" id="ARBA00048612"/>
    </source>
</evidence>
<dbReference type="GO" id="GO:0035243">
    <property type="term" value="F:protein-arginine omega-N symmetric methyltransferase activity"/>
    <property type="evidence" value="ECO:0007669"/>
    <property type="project" value="UniProtKB-EC"/>
</dbReference>
<protein>
    <recommendedName>
        <fullName evidence="7">Protein arginine methyltransferase NDUFAF7</fullName>
        <ecNumber evidence="7">2.1.1.320</ecNumber>
    </recommendedName>
</protein>
<dbReference type="GO" id="GO:0032981">
    <property type="term" value="P:mitochondrial respiratory chain complex I assembly"/>
    <property type="evidence" value="ECO:0007669"/>
    <property type="project" value="TreeGrafter"/>
</dbReference>
<name>A0A8B8GS42_9HEMI</name>
<dbReference type="RefSeq" id="XP_025425923.1">
    <property type="nucleotide sequence ID" value="XM_025570138.1"/>
</dbReference>
<dbReference type="PANTHER" id="PTHR12049">
    <property type="entry name" value="PROTEIN ARGININE METHYLTRANSFERASE NDUFAF7, MITOCHONDRIAL"/>
    <property type="match status" value="1"/>
</dbReference>
<evidence type="ECO:0000256" key="7">
    <source>
        <dbReference type="RuleBase" id="RU364114"/>
    </source>
</evidence>
<dbReference type="Gene3D" id="3.40.50.12710">
    <property type="match status" value="1"/>
</dbReference>
<dbReference type="GeneID" id="112694608"/>
<gene>
    <name evidence="9" type="primary">LOC112694608</name>
</gene>
<dbReference type="GO" id="GO:0032259">
    <property type="term" value="P:methylation"/>
    <property type="evidence" value="ECO:0007669"/>
    <property type="project" value="UniProtKB-KW"/>
</dbReference>
<reference evidence="9" key="1">
    <citation type="submission" date="2025-08" db="UniProtKB">
        <authorList>
            <consortium name="RefSeq"/>
        </authorList>
    </citation>
    <scope>IDENTIFICATION</scope>
    <source>
        <tissue evidence="9">Whole body</tissue>
    </source>
</reference>